<dbReference type="Pfam" id="PF03571">
    <property type="entry name" value="Peptidase_M49"/>
    <property type="match status" value="2"/>
</dbReference>
<dbReference type="FunFam" id="3.30.70.2600:FF:000001">
    <property type="entry name" value="Dipeptidyl peptidase 3"/>
    <property type="match status" value="1"/>
</dbReference>
<keyword evidence="1" id="KW-0479">Metal-binding</keyword>
<organism evidence="3 4">
    <name type="scientific">Thamnophis sirtalis</name>
    <dbReference type="NCBI Taxonomy" id="35019"/>
    <lineage>
        <taxon>Eukaryota</taxon>
        <taxon>Metazoa</taxon>
        <taxon>Chordata</taxon>
        <taxon>Craniata</taxon>
        <taxon>Vertebrata</taxon>
        <taxon>Euteleostomi</taxon>
        <taxon>Lepidosauria</taxon>
        <taxon>Squamata</taxon>
        <taxon>Bifurcata</taxon>
        <taxon>Unidentata</taxon>
        <taxon>Episquamata</taxon>
        <taxon>Toxicofera</taxon>
        <taxon>Serpentes</taxon>
        <taxon>Colubroidea</taxon>
        <taxon>Colubridae</taxon>
        <taxon>Natricinae</taxon>
        <taxon>Thamnophis</taxon>
    </lineage>
</organism>
<keyword evidence="3" id="KW-1185">Reference proteome</keyword>
<proteinExistence type="predicted"/>
<dbReference type="OrthoDB" id="4694525at2759"/>
<dbReference type="Proteomes" id="UP000504617">
    <property type="component" value="Unplaced"/>
</dbReference>
<dbReference type="PANTHER" id="PTHR23422:SF11">
    <property type="entry name" value="DIPEPTIDYL PEPTIDASE 3"/>
    <property type="match status" value="1"/>
</dbReference>
<keyword evidence="2" id="KW-0378">Hydrolase</keyword>
<dbReference type="Gene3D" id="3.30.540.30">
    <property type="match status" value="1"/>
</dbReference>
<sequence length="579" mass="65555">MVDSHYVLPNDIGIATLDCAEAFELLSAEEKFYAHYLSRACWYGGLVVLLQTSPESPTIYVLLSRIFRTQDPNQLQEVARSLGVTDEEYQALLVYTAAIYANMGNYKSFGDTKFVPSLPKEKLKKLVWASQAFLQNPEEMEALWESCEKLMYSLEPLQRHLGLRGEGVSTYFSANCSMEDAKLAQKFLDSQNISAYNTRLFKTETGGKTSYEVRLASVLLDEPQLDEMKVKTKQFQFEGCTFTVTRGDYSPILQRVVENLQKAQQHTARPVQTEMLEHYATSFRQGSIPSHKEGSRCWIRDKSPIVERCLDATSDDSGAFNFDKSAVINPETGELIRSWYQGGETWDSKFSSVASSYEECRAECVGLYLCLNKDVLRIFELKGEDAENVIYINWLNMVRAGLLALEFYTPESGSWRQAHMQARFVILRVLLEAGEGLVSLHHTTGMDGKPDAAVLLDRTKITSVGKPALESFLRKLQILKSTADVEGGRKLYEAYSAVTDDKPERFLSLRKTVLLRKEARKLFVQANTRLEGGKVRLTQYESSAGGLIRSFSERFSEDADILERELLELTHADAHFWQS</sequence>
<dbReference type="InterPro" id="IPR039461">
    <property type="entry name" value="Peptidase_M49"/>
</dbReference>
<dbReference type="CTD" id="10072"/>
<name>A0A6I9YTL0_9SAUR</name>
<protein>
    <submittedName>
        <fullName evidence="4">Dipeptidyl peptidase 3</fullName>
    </submittedName>
</protein>
<dbReference type="GeneID" id="106553365"/>
<dbReference type="RefSeq" id="XP_013927314.1">
    <property type="nucleotide sequence ID" value="XM_014071839.1"/>
</dbReference>
<evidence type="ECO:0000256" key="1">
    <source>
        <dbReference type="ARBA" id="ARBA00022723"/>
    </source>
</evidence>
<dbReference type="KEGG" id="tsr:106553365"/>
<reference evidence="4" key="1">
    <citation type="submission" date="2025-08" db="UniProtKB">
        <authorList>
            <consortium name="RefSeq"/>
        </authorList>
    </citation>
    <scope>IDENTIFICATION</scope>
</reference>
<dbReference type="FunFam" id="3.30.540.30:FF:000003">
    <property type="entry name" value="Dipeptidyl peptidase 3"/>
    <property type="match status" value="1"/>
</dbReference>
<dbReference type="AlphaFoldDB" id="A0A6I9YTL0"/>
<evidence type="ECO:0000313" key="3">
    <source>
        <dbReference type="Proteomes" id="UP000504617"/>
    </source>
</evidence>
<dbReference type="PANTHER" id="PTHR23422">
    <property type="entry name" value="DIPEPTIDYL PEPTIDASE III-RELATED"/>
    <property type="match status" value="1"/>
</dbReference>
<dbReference type="GO" id="GO:0005737">
    <property type="term" value="C:cytoplasm"/>
    <property type="evidence" value="ECO:0007669"/>
    <property type="project" value="TreeGrafter"/>
</dbReference>
<evidence type="ECO:0000256" key="2">
    <source>
        <dbReference type="ARBA" id="ARBA00022801"/>
    </source>
</evidence>
<evidence type="ECO:0000313" key="4">
    <source>
        <dbReference type="RefSeq" id="XP_013927314.1"/>
    </source>
</evidence>
<accession>A0A6I9YTL0</accession>
<dbReference type="GO" id="GO:0008239">
    <property type="term" value="F:dipeptidyl-peptidase activity"/>
    <property type="evidence" value="ECO:0007669"/>
    <property type="project" value="TreeGrafter"/>
</dbReference>
<dbReference type="GO" id="GO:0046872">
    <property type="term" value="F:metal ion binding"/>
    <property type="evidence" value="ECO:0007669"/>
    <property type="project" value="UniProtKB-KW"/>
</dbReference>
<dbReference type="Gene3D" id="3.30.70.2600">
    <property type="match status" value="1"/>
</dbReference>
<gene>
    <name evidence="4" type="primary">DPP3</name>
</gene>